<gene>
    <name evidence="10" type="primary">glgB</name>
    <name evidence="13" type="ORF">BN481_01993</name>
</gene>
<comment type="pathway">
    <text evidence="3 10">Glycan biosynthesis; glycogen biosynthesis.</text>
</comment>
<proteinExistence type="inferred from homology"/>
<dbReference type="Gene3D" id="2.60.40.1180">
    <property type="entry name" value="Golgi alpha-mannosidase II"/>
    <property type="match status" value="1"/>
</dbReference>
<keyword evidence="6 10" id="KW-0328">Glycosyltransferase</keyword>
<dbReference type="SUPFAM" id="SSF51011">
    <property type="entry name" value="Glycosyl hydrolase domain"/>
    <property type="match status" value="1"/>
</dbReference>
<dbReference type="Pfam" id="PF02806">
    <property type="entry name" value="Alpha-amylase_C"/>
    <property type="match status" value="1"/>
</dbReference>
<dbReference type="PANTHER" id="PTHR43651">
    <property type="entry name" value="1,4-ALPHA-GLUCAN-BRANCHING ENZYME"/>
    <property type="match status" value="1"/>
</dbReference>
<evidence type="ECO:0000259" key="12">
    <source>
        <dbReference type="SMART" id="SM00642"/>
    </source>
</evidence>
<evidence type="ECO:0000256" key="1">
    <source>
        <dbReference type="ARBA" id="ARBA00000826"/>
    </source>
</evidence>
<dbReference type="AlphaFoldDB" id="R5UCT4"/>
<dbReference type="Pfam" id="PF00128">
    <property type="entry name" value="Alpha-amylase"/>
    <property type="match status" value="1"/>
</dbReference>
<dbReference type="InterPro" id="IPR006048">
    <property type="entry name" value="A-amylase/branching_C"/>
</dbReference>
<dbReference type="GO" id="GO:0005829">
    <property type="term" value="C:cytosol"/>
    <property type="evidence" value="ECO:0007669"/>
    <property type="project" value="TreeGrafter"/>
</dbReference>
<dbReference type="GO" id="GO:0005978">
    <property type="term" value="P:glycogen biosynthetic process"/>
    <property type="evidence" value="ECO:0007669"/>
    <property type="project" value="UniProtKB-UniRule"/>
</dbReference>
<keyword evidence="8 10" id="KW-0320">Glycogen biosynthesis</keyword>
<evidence type="ECO:0000256" key="7">
    <source>
        <dbReference type="ARBA" id="ARBA00022679"/>
    </source>
</evidence>
<dbReference type="EMBL" id="CBAL010000040">
    <property type="protein sequence ID" value="CCZ66737.1"/>
    <property type="molecule type" value="Genomic_DNA"/>
</dbReference>
<feature type="active site" description="Nucleophile" evidence="10 11">
    <location>
        <position position="322"/>
    </location>
</feature>
<evidence type="ECO:0000256" key="4">
    <source>
        <dbReference type="ARBA" id="ARBA00009000"/>
    </source>
</evidence>
<dbReference type="SUPFAM" id="SSF51445">
    <property type="entry name" value="(Trans)glycosidases"/>
    <property type="match status" value="1"/>
</dbReference>
<feature type="domain" description="Glycosyl hydrolase family 13 catalytic" evidence="12">
    <location>
        <begin position="162"/>
        <end position="551"/>
    </location>
</feature>
<dbReference type="Gene3D" id="3.20.20.80">
    <property type="entry name" value="Glycosidases"/>
    <property type="match status" value="1"/>
</dbReference>
<evidence type="ECO:0000256" key="9">
    <source>
        <dbReference type="ARBA" id="ARBA00023277"/>
    </source>
</evidence>
<dbReference type="InterPro" id="IPR013780">
    <property type="entry name" value="Glyco_hydro_b"/>
</dbReference>
<evidence type="ECO:0000256" key="10">
    <source>
        <dbReference type="HAMAP-Rule" id="MF_00685"/>
    </source>
</evidence>
<dbReference type="InterPro" id="IPR044143">
    <property type="entry name" value="GlgB_N_E_set_prok"/>
</dbReference>
<comment type="subunit">
    <text evidence="10">Monomer.</text>
</comment>
<evidence type="ECO:0000313" key="13">
    <source>
        <dbReference type="EMBL" id="CCZ66737.1"/>
    </source>
</evidence>
<comment type="caution">
    <text evidence="13">The sequence shown here is derived from an EMBL/GenBank/DDBJ whole genome shotgun (WGS) entry which is preliminary data.</text>
</comment>
<evidence type="ECO:0000256" key="2">
    <source>
        <dbReference type="ARBA" id="ARBA00002953"/>
    </source>
</evidence>
<comment type="catalytic activity">
    <reaction evidence="1 10">
        <text>Transfers a segment of a (1-&gt;4)-alpha-D-glucan chain to a primary hydroxy group in a similar glucan chain.</text>
        <dbReference type="EC" id="2.4.1.18"/>
    </reaction>
</comment>
<dbReference type="NCBIfam" id="NF003811">
    <property type="entry name" value="PRK05402.1"/>
    <property type="match status" value="1"/>
</dbReference>
<dbReference type="InterPro" id="IPR037439">
    <property type="entry name" value="Branching_enzy"/>
</dbReference>
<dbReference type="Pfam" id="PF02922">
    <property type="entry name" value="CBM_48"/>
    <property type="match status" value="1"/>
</dbReference>
<dbReference type="PIRSF" id="PIRSF000463">
    <property type="entry name" value="GlgB"/>
    <property type="match status" value="1"/>
</dbReference>
<comment type="similarity">
    <text evidence="4 10">Belongs to the glycosyl hydrolase 13 family. GlgB subfamily.</text>
</comment>
<keyword evidence="5 10" id="KW-0321">Glycogen metabolism</keyword>
<dbReference type="InterPro" id="IPR006047">
    <property type="entry name" value="GH13_cat_dom"/>
</dbReference>
<comment type="function">
    <text evidence="2 10">Catalyzes the formation of the alpha-1,6-glucosidic linkages in glycogen by scission of a 1,4-alpha-linked oligosaccharide from growing alpha-1,4-glucan chains and the subsequent attachment of the oligosaccharide to the alpha-1,6 position.</text>
</comment>
<dbReference type="GO" id="GO:0003844">
    <property type="term" value="F:1,4-alpha-glucan branching enzyme activity"/>
    <property type="evidence" value="ECO:0007669"/>
    <property type="project" value="UniProtKB-UniRule"/>
</dbReference>
<dbReference type="SMART" id="SM00642">
    <property type="entry name" value="Aamy"/>
    <property type="match status" value="1"/>
</dbReference>
<evidence type="ECO:0000256" key="3">
    <source>
        <dbReference type="ARBA" id="ARBA00004964"/>
    </source>
</evidence>
<dbReference type="GO" id="GO:0043169">
    <property type="term" value="F:cation binding"/>
    <property type="evidence" value="ECO:0007669"/>
    <property type="project" value="InterPro"/>
</dbReference>
<sequence length="651" mass="75758">MGRQKTVQKKLQPYEIGELDQYLFGQGTHYEIFRKMGAHKAVQKKQEGVYFAVWAPHAARVSVVGEFNAWDFGANEMHRQEPLGIYTCFVPGAQEGDLYKFCIETQTGERIFKADPFANYAERRPGTASRVTDISNLKWSDEQWLQKRKKWDQKENPLAIYEVHMGSWMRHPGTEDEGFYTYREFAHSITDYVKKMGYTHVELMGIAEHPFDGSWGYQVTGYYAPTSRYGTPQDFAYMINYLHRNGIGVILDWVPAHFPKDAHGLADFDGTPTFEYADPRKGEHPDWGTKIFDYSKPEVQNFLIANALFWIEHYHVDGLRVDAVASMLYLDYGKQDGQWIPNQYGGNQNLEAIAFFKHLNSVVLGRNQGAMMIAEESTAWPKVTGAPEEDGLGFSLKWNMGWMHDFTEYMKLDPLFRKGAHYQMTFSMEYAYSENYILVLSHDEVVHLKCSMLNKMPGLGFDKFANLKAAYAFMTGHPGKKLLFMGQEFAQLREWSEERELDWYLLAEEPHQQIQNWYRDLLHLYRHNKALYELDTDPAGFEWINKDDTFRSIFSFVRHSRDNKKNLLFVCNFTPMERPDYRVGVPRRKQLKLVLDSDDPKYGGNGVERPKVYKPGEERPKVYKPVKKECDGQKYSIAYPLQPYGVAVFEF</sequence>
<evidence type="ECO:0000256" key="8">
    <source>
        <dbReference type="ARBA" id="ARBA00023056"/>
    </source>
</evidence>
<name>R5UCT4_MEDGN</name>
<dbReference type="Gene3D" id="2.60.40.10">
    <property type="entry name" value="Immunoglobulins"/>
    <property type="match status" value="1"/>
</dbReference>
<dbReference type="InterPro" id="IPR013783">
    <property type="entry name" value="Ig-like_fold"/>
</dbReference>
<dbReference type="NCBIfam" id="TIGR01515">
    <property type="entry name" value="branching_enzym"/>
    <property type="match status" value="1"/>
</dbReference>
<dbReference type="NCBIfam" id="NF008967">
    <property type="entry name" value="PRK12313.1"/>
    <property type="match status" value="1"/>
</dbReference>
<dbReference type="HAMAP" id="MF_00685">
    <property type="entry name" value="GlgB"/>
    <property type="match status" value="1"/>
</dbReference>
<dbReference type="Proteomes" id="UP000018114">
    <property type="component" value="Unassembled WGS sequence"/>
</dbReference>
<evidence type="ECO:0000256" key="5">
    <source>
        <dbReference type="ARBA" id="ARBA00022600"/>
    </source>
</evidence>
<dbReference type="FunFam" id="3.20.20.80:FF:000003">
    <property type="entry name" value="1,4-alpha-glucan branching enzyme GlgB"/>
    <property type="match status" value="1"/>
</dbReference>
<keyword evidence="9 10" id="KW-0119">Carbohydrate metabolism</keyword>
<dbReference type="InterPro" id="IPR004193">
    <property type="entry name" value="Glyco_hydro_13_N"/>
</dbReference>
<dbReference type="CDD" id="cd02855">
    <property type="entry name" value="E_set_GBE_prok_N"/>
    <property type="match status" value="1"/>
</dbReference>
<dbReference type="InterPro" id="IPR017853">
    <property type="entry name" value="GH"/>
</dbReference>
<evidence type="ECO:0000256" key="6">
    <source>
        <dbReference type="ARBA" id="ARBA00022676"/>
    </source>
</evidence>
<feature type="active site" description="Proton donor" evidence="10 11">
    <location>
        <position position="375"/>
    </location>
</feature>
<protein>
    <recommendedName>
        <fullName evidence="10">1,4-alpha-glucan branching enzyme GlgB</fullName>
        <ecNumber evidence="10">2.4.1.18</ecNumber>
    </recommendedName>
    <alternativeName>
        <fullName evidence="10">1,4-alpha-D-glucan:1,4-alpha-D-glucan 6-glucosyl-transferase</fullName>
    </alternativeName>
    <alternativeName>
        <fullName evidence="10">Alpha-(1-&gt;4)-glucan branching enzyme</fullName>
    </alternativeName>
    <alternativeName>
        <fullName evidence="10">Glycogen branching enzyme</fullName>
        <shortName evidence="10">BE</shortName>
    </alternativeName>
</protein>
<dbReference type="UniPathway" id="UPA00164"/>
<keyword evidence="7 10" id="KW-0808">Transferase</keyword>
<dbReference type="EC" id="2.4.1.18" evidence="10"/>
<dbReference type="CDD" id="cd11322">
    <property type="entry name" value="AmyAc_Glg_BE"/>
    <property type="match status" value="1"/>
</dbReference>
<reference evidence="13" key="1">
    <citation type="submission" date="2012-11" db="EMBL/GenBank/DDBJ databases">
        <title>Dependencies among metagenomic species, viruses, plasmids and units of genetic variation.</title>
        <authorList>
            <person name="Nielsen H.B."/>
            <person name="Almeida M."/>
            <person name="Juncker A.S."/>
            <person name="Rasmussen S."/>
            <person name="Li J."/>
            <person name="Sunagawa S."/>
            <person name="Plichta D."/>
            <person name="Gautier L."/>
            <person name="Le Chatelier E."/>
            <person name="Peletier E."/>
            <person name="Bonde I."/>
            <person name="Nielsen T."/>
            <person name="Manichanh C."/>
            <person name="Arumugam M."/>
            <person name="Batto J."/>
            <person name="Santos M.B.Q.D."/>
            <person name="Blom N."/>
            <person name="Borruel N."/>
            <person name="Burgdorf K.S."/>
            <person name="Boumezbeur F."/>
            <person name="Casellas F."/>
            <person name="Dore J."/>
            <person name="Guarner F."/>
            <person name="Hansen T."/>
            <person name="Hildebrand F."/>
            <person name="Kaas R.S."/>
            <person name="Kennedy S."/>
            <person name="Kristiansen K."/>
            <person name="Kultima J.R."/>
            <person name="Leonard P."/>
            <person name="Levenez F."/>
            <person name="Lund O."/>
            <person name="Moumen B."/>
            <person name="Le Paslier D."/>
            <person name="Pons N."/>
            <person name="Pedersen O."/>
            <person name="Prifti E."/>
            <person name="Qin J."/>
            <person name="Raes J."/>
            <person name="Tap J."/>
            <person name="Tims S."/>
            <person name="Ussery D.W."/>
            <person name="Yamada T."/>
            <person name="MetaHit consortium"/>
            <person name="Renault P."/>
            <person name="Sicheritz-Ponten T."/>
            <person name="Bork P."/>
            <person name="Wang J."/>
            <person name="Brunak S."/>
            <person name="Ehrlich S.D."/>
        </authorList>
    </citation>
    <scope>NUCLEOTIDE SEQUENCE [LARGE SCALE GENOMIC DNA]</scope>
</reference>
<dbReference type="PANTHER" id="PTHR43651:SF3">
    <property type="entry name" value="1,4-ALPHA-GLUCAN-BRANCHING ENZYME"/>
    <property type="match status" value="1"/>
</dbReference>
<organism evidence="13">
    <name type="scientific">Mediterraneibacter gnavus CAG:126</name>
    <dbReference type="NCBI Taxonomy" id="1263106"/>
    <lineage>
        <taxon>Bacteria</taxon>
        <taxon>Bacillati</taxon>
        <taxon>Bacillota</taxon>
        <taxon>Clostridia</taxon>
        <taxon>Lachnospirales</taxon>
        <taxon>Lachnospiraceae</taxon>
        <taxon>Mediterraneibacter</taxon>
    </lineage>
</organism>
<evidence type="ECO:0000256" key="11">
    <source>
        <dbReference type="PIRSR" id="PIRSR000463-1"/>
    </source>
</evidence>
<accession>R5UCT4</accession>
<dbReference type="InterPro" id="IPR006407">
    <property type="entry name" value="GlgB"/>
</dbReference>
<dbReference type="GO" id="GO:0004553">
    <property type="term" value="F:hydrolase activity, hydrolyzing O-glycosyl compounds"/>
    <property type="evidence" value="ECO:0007669"/>
    <property type="project" value="InterPro"/>
</dbReference>